<gene>
    <name evidence="1" type="ORF">BJ554DRAFT_6294</name>
</gene>
<sequence>MQDSWIPDPLFRIRVRNIHKPFPSGEISGLPCRAMNKFALGWFVRSASMVQTLRVTTQKVGLFPKKWRRFSANTTR</sequence>
<proteinExistence type="predicted"/>
<keyword evidence="2" id="KW-1185">Reference proteome</keyword>
<evidence type="ECO:0000313" key="1">
    <source>
        <dbReference type="EMBL" id="KAG5463585.1"/>
    </source>
</evidence>
<name>A0A8H8A278_9FUNG</name>
<accession>A0A8H8A278</accession>
<dbReference type="AlphaFoldDB" id="A0A8H8A278"/>
<reference evidence="1 2" key="1">
    <citation type="journal article" name="Sci. Rep.">
        <title>Genome-scale phylogenetic analyses confirm Olpidium as the closest living zoosporic fungus to the non-flagellated, terrestrial fungi.</title>
        <authorList>
            <person name="Chang Y."/>
            <person name="Rochon D."/>
            <person name="Sekimoto S."/>
            <person name="Wang Y."/>
            <person name="Chovatia M."/>
            <person name="Sandor L."/>
            <person name="Salamov A."/>
            <person name="Grigoriev I.V."/>
            <person name="Stajich J.E."/>
            <person name="Spatafora J.W."/>
        </authorList>
    </citation>
    <scope>NUCLEOTIDE SEQUENCE [LARGE SCALE GENOMIC DNA]</scope>
    <source>
        <strain evidence="1">S191</strain>
    </source>
</reference>
<comment type="caution">
    <text evidence="1">The sequence shown here is derived from an EMBL/GenBank/DDBJ whole genome shotgun (WGS) entry which is preliminary data.</text>
</comment>
<dbReference type="OrthoDB" id="640742at2759"/>
<protein>
    <submittedName>
        <fullName evidence="1">Uncharacterized protein</fullName>
    </submittedName>
</protein>
<evidence type="ECO:0000313" key="2">
    <source>
        <dbReference type="Proteomes" id="UP000673691"/>
    </source>
</evidence>
<organism evidence="1 2">
    <name type="scientific">Olpidium bornovanus</name>
    <dbReference type="NCBI Taxonomy" id="278681"/>
    <lineage>
        <taxon>Eukaryota</taxon>
        <taxon>Fungi</taxon>
        <taxon>Fungi incertae sedis</taxon>
        <taxon>Olpidiomycota</taxon>
        <taxon>Olpidiomycotina</taxon>
        <taxon>Olpidiomycetes</taxon>
        <taxon>Olpidiales</taxon>
        <taxon>Olpidiaceae</taxon>
        <taxon>Olpidium</taxon>
    </lineage>
</organism>
<dbReference type="EMBL" id="JAEFCI010000385">
    <property type="protein sequence ID" value="KAG5463585.1"/>
    <property type="molecule type" value="Genomic_DNA"/>
</dbReference>
<dbReference type="Proteomes" id="UP000673691">
    <property type="component" value="Unassembled WGS sequence"/>
</dbReference>